<dbReference type="SUPFAM" id="SSF48452">
    <property type="entry name" value="TPR-like"/>
    <property type="match status" value="1"/>
</dbReference>
<protein>
    <recommendedName>
        <fullName evidence="5">Tetratricopeptide repeat-containing protein</fullName>
    </recommendedName>
</protein>
<feature type="compositionally biased region" description="Basic residues" evidence="1">
    <location>
        <begin position="409"/>
        <end position="420"/>
    </location>
</feature>
<evidence type="ECO:0000313" key="4">
    <source>
        <dbReference type="Proteomes" id="UP000198310"/>
    </source>
</evidence>
<keyword evidence="4" id="KW-1185">Reference proteome</keyword>
<dbReference type="InterPro" id="IPR011990">
    <property type="entry name" value="TPR-like_helical_dom_sf"/>
</dbReference>
<evidence type="ECO:0000256" key="1">
    <source>
        <dbReference type="SAM" id="MobiDB-lite"/>
    </source>
</evidence>
<feature type="region of interest" description="Disordered" evidence="1">
    <location>
        <begin position="408"/>
        <end position="431"/>
    </location>
</feature>
<organism evidence="3 4">
    <name type="scientific">Hymenobacter mucosus</name>
    <dbReference type="NCBI Taxonomy" id="1411120"/>
    <lineage>
        <taxon>Bacteria</taxon>
        <taxon>Pseudomonadati</taxon>
        <taxon>Bacteroidota</taxon>
        <taxon>Cytophagia</taxon>
        <taxon>Cytophagales</taxon>
        <taxon>Hymenobacteraceae</taxon>
        <taxon>Hymenobacter</taxon>
    </lineage>
</organism>
<feature type="chain" id="PRO_5013348556" description="Tetratricopeptide repeat-containing protein" evidence="2">
    <location>
        <begin position="20"/>
        <end position="431"/>
    </location>
</feature>
<dbReference type="EMBL" id="FZNS01000004">
    <property type="protein sequence ID" value="SNR63547.1"/>
    <property type="molecule type" value="Genomic_DNA"/>
</dbReference>
<name>A0A238XXA9_9BACT</name>
<dbReference type="Proteomes" id="UP000198310">
    <property type="component" value="Unassembled WGS sequence"/>
</dbReference>
<dbReference type="RefSeq" id="WP_245855340.1">
    <property type="nucleotide sequence ID" value="NZ_FZNS01000004.1"/>
</dbReference>
<feature type="signal peptide" evidence="2">
    <location>
        <begin position="1"/>
        <end position="19"/>
    </location>
</feature>
<dbReference type="AlphaFoldDB" id="A0A238XXA9"/>
<proteinExistence type="predicted"/>
<evidence type="ECO:0000313" key="3">
    <source>
        <dbReference type="EMBL" id="SNR63547.1"/>
    </source>
</evidence>
<evidence type="ECO:0008006" key="5">
    <source>
        <dbReference type="Google" id="ProtNLM"/>
    </source>
</evidence>
<reference evidence="4" key="1">
    <citation type="submission" date="2017-06" db="EMBL/GenBank/DDBJ databases">
        <authorList>
            <person name="Varghese N."/>
            <person name="Submissions S."/>
        </authorList>
    </citation>
    <scope>NUCLEOTIDE SEQUENCE [LARGE SCALE GENOMIC DNA]</scope>
    <source>
        <strain evidence="4">DSM 28041</strain>
    </source>
</reference>
<dbReference type="Gene3D" id="1.25.40.10">
    <property type="entry name" value="Tetratricopeptide repeat domain"/>
    <property type="match status" value="1"/>
</dbReference>
<evidence type="ECO:0000256" key="2">
    <source>
        <dbReference type="SAM" id="SignalP"/>
    </source>
</evidence>
<gene>
    <name evidence="3" type="ORF">SAMN06269173_104471</name>
</gene>
<sequence length="431" mass="49997">MMRHLLFCYLLLFGLSAYAQQPTPTNPEPARQVDLSNVDIAPNAVDTKGWLLLDKDIQTELEGAIQNLYNFKYDKSEKQFRSLRRRYPNHPMPYFLLGLNTWWKIMPTNITTEQYDKTFFAYMDTAITKAERQYGQDSRNYEACFFLSAAYGFDARLNAERHNWRKATLSSKRALDYLEKSQEANGLSPEFMFGQALINYYAVWISDNYPLLKPVLLFFPKGNRQLGLQQLRSVAQNGFYTANESKVFLMKILQNQENKPDEAFPVARQMALTYPDNGYFQRFYALMCYQKGELAECERVSLDILDKLNRGMPGYEGISGRYATYFLGSIMQIQRADLVKAQDYYQRCVVFSESTGDTKQGFYLYSLLNLARIAQKQKDPERAVRYYKEVQTKAERKSDAYNEATAYLKKQKSGSKKKTKVSNQRQAAKAS</sequence>
<keyword evidence="2" id="KW-0732">Signal</keyword>
<accession>A0A238XXA9</accession>